<dbReference type="InterPro" id="IPR011990">
    <property type="entry name" value="TPR-like_helical_dom_sf"/>
</dbReference>
<evidence type="ECO:0000313" key="4">
    <source>
        <dbReference type="Proteomes" id="UP000186817"/>
    </source>
</evidence>
<name>A0A1Q9DFP7_SYMMI</name>
<dbReference type="InterPro" id="IPR002885">
    <property type="entry name" value="PPR_rpt"/>
</dbReference>
<dbReference type="Gene3D" id="3.40.30.10">
    <property type="entry name" value="Glutaredoxin"/>
    <property type="match status" value="2"/>
</dbReference>
<evidence type="ECO:0000256" key="1">
    <source>
        <dbReference type="PROSITE-ProRule" id="PRU00708"/>
    </source>
</evidence>
<evidence type="ECO:0000313" key="3">
    <source>
        <dbReference type="EMBL" id="OLP93979.1"/>
    </source>
</evidence>
<dbReference type="InterPro" id="IPR013766">
    <property type="entry name" value="Thioredoxin_domain"/>
</dbReference>
<dbReference type="CDD" id="cd02961">
    <property type="entry name" value="PDI_a_family"/>
    <property type="match status" value="1"/>
</dbReference>
<dbReference type="GO" id="GO:0006950">
    <property type="term" value="P:response to stress"/>
    <property type="evidence" value="ECO:0007669"/>
    <property type="project" value="UniProtKB-ARBA"/>
</dbReference>
<dbReference type="Pfam" id="PF00085">
    <property type="entry name" value="Thioredoxin"/>
    <property type="match status" value="1"/>
</dbReference>
<feature type="repeat" description="PPR" evidence="1">
    <location>
        <begin position="1507"/>
        <end position="1541"/>
    </location>
</feature>
<gene>
    <name evidence="3" type="ORF">AK812_SmicGene24054</name>
</gene>
<feature type="repeat" description="PPR" evidence="1">
    <location>
        <begin position="427"/>
        <end position="461"/>
    </location>
</feature>
<dbReference type="PANTHER" id="PTHR47938:SF35">
    <property type="entry name" value="PENTATRICOPEPTIDE REPEAT-CONTAINING PROTEIN 4, MITOCHONDRIAL-RELATED"/>
    <property type="match status" value="1"/>
</dbReference>
<keyword evidence="4" id="KW-1185">Reference proteome</keyword>
<dbReference type="Pfam" id="PF01535">
    <property type="entry name" value="PPR"/>
    <property type="match status" value="8"/>
</dbReference>
<feature type="repeat" description="PPR" evidence="1">
    <location>
        <begin position="1613"/>
        <end position="1647"/>
    </location>
</feature>
<dbReference type="Gene3D" id="1.25.40.10">
    <property type="entry name" value="Tetratricopeptide repeat domain"/>
    <property type="match status" value="7"/>
</dbReference>
<dbReference type="OrthoDB" id="438534at2759"/>
<protein>
    <submittedName>
        <fullName evidence="3">Pentatricopeptide repeat-containing protein, chloroplastic</fullName>
    </submittedName>
</protein>
<feature type="repeat" description="PPR" evidence="1">
    <location>
        <begin position="392"/>
        <end position="426"/>
    </location>
</feature>
<dbReference type="EMBL" id="LSRX01000563">
    <property type="protein sequence ID" value="OLP93979.1"/>
    <property type="molecule type" value="Genomic_DNA"/>
</dbReference>
<sequence>MVRPRGPRGLVAFAIAAWSSIQAFAEEHKVVSLSEETFAKTIQRGQRALVAFVTPWCLACRLLMAELEKLHEALQPQVLVAQCDVSKETGLANLYSAWRTPLVVLFPDTEVLLPGLQVIYAGQMHYSSLLSFANAGPWPPQLRSPLDLEEVVRESGRAGTFVGFFRSPEAAGHLQDLWPLDCLRRHNRAFTFARWANETDRNQSRGEEELWRWAGLGARKALRIKEVQEGQLLKQEIELDSNTGSADLSPVEAVVYVRADEDACQFAPSDKYVMYQEGGSSSSSARISPSSWRERVDAFCAWCERQVLGPVAVFDAPRAAALDGTFDWLLLLFAPKDVTEDQEGESGFLRERRRLERFTSAACAKDRRYGEVLPVIVPWGGEEAENISAKLTVFSYSAAMSVCERAGQWQKGLQILQQMKAATTQADVVVYNAAISTCGHAGQWERSMALFKELQDEALQCNVISCNSVISACERAGNWTAALGCFEDLILSRRLQADAISYNSMITALAAAGRWQHAMQMLDELQRGRIRATVVTCSAVMAACEAAGCWEEALQLFGFLLKESVQANQISYNSAISVCETCGAWHHALLLATQMGSCAVGRDQITYNSALSAAPWHQAASLLSEAAGRCLRASVITLNSSIDVCGAAAQWQQALRLLDSPAGQAFDVITFNSTVSAMSSVSWESSCLLMAAMQRQVHKSDIVGYTAAISSCEEVSLWYQAAFLLADMAKQQTRVDSLSVSLVVGAFEKNASWQQTLSFLHDQRTQLVAVNILTYNLVMATCLDASEWQRVLALFRTLGGETVRANAITYSFCVEACDNGGHLKGQDSPVFARDLHSAGFEALRELRKKRQHAHAHDILAFRASFGLGPQDPALPLPRQGEGGDLRTGCHALQDADNEDTEPGRRRRLVLFATSLFNTRTRRKYPAPGGAGWCPGDELALCLFTDAVLDGKVLPQIRSTKRFPEPDVASPRVKELFGSSVEVEVLQAVAQRRAEVLMLVYAPFCSHSLHFFALWRQVSDAMHAMTGPSLNASAPVLQMAQMDGMQNEHPELPPIRQFPTLLLCLPKETGAADVLSSSVVFKQYQGPGNLAAILSWISRNSAVAPRVVGVEGFSGSSLAGSLSLDTVSMLGPRRADSLTLAPACQDHLVESLSNSELIPLLIGGSNLNSPQAVSKLEAMTEAMAYDDATSPSGRDRRLVLQRRMQRAMTQLTPQVKGIQRHYGGDFAFVGAAYVLRVHKGAGPLQWLNSLTQRSSLFARTICAFSALWPDGAMSLPGRGDATKHPGATADGDAPQWLVDTAGGSAAAPRGKLARSSSSRFLAVLSHYLELHFGHPALLTKGRRQDPSGHDHDLSVQVTDTFTDAARSGLEIYPQGSFLTSSDILAVQQSSGFKMERFREPVRAIASKYKFVRVTPQLVKTGKIGKEHRPETASELLANQDLLVRSLRAWLGTQDEERLDTLTLILEEVMPSSFVGSAGSMGSEEVKNLPWQDALDFLYKLVRTRTFAGIATYSSAIAACSRSGKWDAAVLVLLDMHARRMTPNVYSYTSAIAACDRGGGLWEVALQLFAEIAASSSEATQVTYSSAISACGRARKWQVALALLAEVLVSRCVLNQITYNCAISACEKSGRWQLALLILHDMQQTRADPDVISFNSSISACEKGHDWETALHLLASIWEAQLVPDQVSISSAISACEKCGQWQAALHLFTAANTGHTQPDIITFNSTISAAEKAAQWRVALDLLTLLFQSMALPNSVSYSSAISACEKAGKWRLALSLFSQMPSVKASQNTICYSGVVSACEKCGQWPMAWHLLAAMRSSEVEPDVITLNSTVSAFEKGGRWRLVLQMLEWMSATWTQASRVTYSGAISACASGDSWQTALGWLSCMCCAKSRPNEVSLNGAIAATEKGGHWQAAASILSGMSAARAVPNNISFSTVISSCHKAAVLSVSA</sequence>
<feature type="repeat" description="PPR" evidence="1">
    <location>
        <begin position="1788"/>
        <end position="1822"/>
    </location>
</feature>
<dbReference type="InterPro" id="IPR036249">
    <property type="entry name" value="Thioredoxin-like_sf"/>
</dbReference>
<feature type="domain" description="Thioredoxin" evidence="2">
    <location>
        <begin position="30"/>
        <end position="110"/>
    </location>
</feature>
<dbReference type="SUPFAM" id="SSF52833">
    <property type="entry name" value="Thioredoxin-like"/>
    <property type="match status" value="1"/>
</dbReference>
<comment type="caution">
    <text evidence="3">The sequence shown here is derived from an EMBL/GenBank/DDBJ whole genome shotgun (WGS) entry which is preliminary data.</text>
</comment>
<dbReference type="NCBIfam" id="TIGR00756">
    <property type="entry name" value="PPR"/>
    <property type="match status" value="5"/>
</dbReference>
<dbReference type="Pfam" id="PF13041">
    <property type="entry name" value="PPR_2"/>
    <property type="match status" value="1"/>
</dbReference>
<feature type="repeat" description="PPR" evidence="1">
    <location>
        <begin position="1753"/>
        <end position="1787"/>
    </location>
</feature>
<organism evidence="3 4">
    <name type="scientific">Symbiodinium microadriaticum</name>
    <name type="common">Dinoflagellate</name>
    <name type="synonym">Zooxanthella microadriatica</name>
    <dbReference type="NCBI Taxonomy" id="2951"/>
    <lineage>
        <taxon>Eukaryota</taxon>
        <taxon>Sar</taxon>
        <taxon>Alveolata</taxon>
        <taxon>Dinophyceae</taxon>
        <taxon>Suessiales</taxon>
        <taxon>Symbiodiniaceae</taxon>
        <taxon>Symbiodinium</taxon>
    </lineage>
</organism>
<feature type="repeat" description="PPR" evidence="1">
    <location>
        <begin position="498"/>
        <end position="532"/>
    </location>
</feature>
<feature type="repeat" description="PPR" evidence="1">
    <location>
        <begin position="533"/>
        <end position="567"/>
    </location>
</feature>
<proteinExistence type="predicted"/>
<dbReference type="PANTHER" id="PTHR47938">
    <property type="entry name" value="RESPIRATORY COMPLEX I CHAPERONE (CIA84), PUTATIVE (AFU_ORTHOLOGUE AFUA_2G06020)-RELATED"/>
    <property type="match status" value="1"/>
</dbReference>
<dbReference type="GO" id="GO:0003729">
    <property type="term" value="F:mRNA binding"/>
    <property type="evidence" value="ECO:0007669"/>
    <property type="project" value="TreeGrafter"/>
</dbReference>
<reference evidence="3 4" key="1">
    <citation type="submission" date="2016-02" db="EMBL/GenBank/DDBJ databases">
        <title>Genome analysis of coral dinoflagellate symbionts highlights evolutionary adaptations to a symbiotic lifestyle.</title>
        <authorList>
            <person name="Aranda M."/>
            <person name="Li Y."/>
            <person name="Liew Y.J."/>
            <person name="Baumgarten S."/>
            <person name="Simakov O."/>
            <person name="Wilson M."/>
            <person name="Piel J."/>
            <person name="Ashoor H."/>
            <person name="Bougouffa S."/>
            <person name="Bajic V.B."/>
            <person name="Ryu T."/>
            <person name="Ravasi T."/>
            <person name="Bayer T."/>
            <person name="Micklem G."/>
            <person name="Kim H."/>
            <person name="Bhak J."/>
            <person name="Lajeunesse T.C."/>
            <person name="Voolstra C.R."/>
        </authorList>
    </citation>
    <scope>NUCLEOTIDE SEQUENCE [LARGE SCALE GENOMIC DNA]</scope>
    <source>
        <strain evidence="3 4">CCMP2467</strain>
    </source>
</reference>
<dbReference type="PROSITE" id="PS51375">
    <property type="entry name" value="PPR"/>
    <property type="match status" value="8"/>
</dbReference>
<evidence type="ECO:0000259" key="2">
    <source>
        <dbReference type="Pfam" id="PF00085"/>
    </source>
</evidence>
<dbReference type="Proteomes" id="UP000186817">
    <property type="component" value="Unassembled WGS sequence"/>
</dbReference>
<accession>A0A1Q9DFP7</accession>